<keyword evidence="1" id="KW-0472">Membrane</keyword>
<comment type="caution">
    <text evidence="2">The sequence shown here is derived from an EMBL/GenBank/DDBJ whole genome shotgun (WGS) entry which is preliminary data.</text>
</comment>
<protein>
    <submittedName>
        <fullName evidence="2">Uncharacterized protein</fullName>
    </submittedName>
</protein>
<dbReference type="EMBL" id="CAXLJM020000007">
    <property type="protein sequence ID" value="CAL8072676.1"/>
    <property type="molecule type" value="Genomic_DNA"/>
</dbReference>
<evidence type="ECO:0000313" key="3">
    <source>
        <dbReference type="Proteomes" id="UP001642540"/>
    </source>
</evidence>
<keyword evidence="1" id="KW-0812">Transmembrane</keyword>
<feature type="transmembrane region" description="Helical" evidence="1">
    <location>
        <begin position="254"/>
        <end position="275"/>
    </location>
</feature>
<feature type="transmembrane region" description="Helical" evidence="1">
    <location>
        <begin position="92"/>
        <end position="112"/>
    </location>
</feature>
<feature type="transmembrane region" description="Helical" evidence="1">
    <location>
        <begin position="225"/>
        <end position="248"/>
    </location>
</feature>
<accession>A0ABP1PPF7</accession>
<reference evidence="2 3" key="1">
    <citation type="submission" date="2024-08" db="EMBL/GenBank/DDBJ databases">
        <authorList>
            <person name="Cucini C."/>
            <person name="Frati F."/>
        </authorList>
    </citation>
    <scope>NUCLEOTIDE SEQUENCE [LARGE SCALE GENOMIC DNA]</scope>
</reference>
<feature type="transmembrane region" description="Helical" evidence="1">
    <location>
        <begin position="36"/>
        <end position="57"/>
    </location>
</feature>
<proteinExistence type="predicted"/>
<name>A0ABP1PPF7_9HEXA</name>
<feature type="transmembrane region" description="Helical" evidence="1">
    <location>
        <begin position="311"/>
        <end position="337"/>
    </location>
</feature>
<keyword evidence="1" id="KW-1133">Transmembrane helix</keyword>
<evidence type="ECO:0000313" key="2">
    <source>
        <dbReference type="EMBL" id="CAL8072676.1"/>
    </source>
</evidence>
<dbReference type="Proteomes" id="UP001642540">
    <property type="component" value="Unassembled WGS sequence"/>
</dbReference>
<sequence length="351" mass="39399">MSIQGELIGDTDEQNFGHPGDRITILGYNFDTGATIATFASIAILSFPMVTGTVPLVRRSDPASHMSIILFQNNSILMQRIFASVFQGGTTIFGAIPCLQILLLATAIIVEFGGMMGDASKIHNPWLAFQLLKANTVHTHVQKWKINVADRRLGLTTKQEKLNGEQDPNVISIKVLAANKIVNSRNHRKVIMKWKEIYYKMTCFRPSLLLHRQMTILSTIMGDALMFYSPALILTSICIIIVTVFFPLRFNPPIVVQVPCLVIAVTMTGIIFILVPTGSLVVRSSNQFTKFWRLRLRTPINRQQLKSCRQIAIWIGHFGYFHEGTLLLVLNIILTYLSTLLINVKVKTTDE</sequence>
<organism evidence="2 3">
    <name type="scientific">Orchesella dallaii</name>
    <dbReference type="NCBI Taxonomy" id="48710"/>
    <lineage>
        <taxon>Eukaryota</taxon>
        <taxon>Metazoa</taxon>
        <taxon>Ecdysozoa</taxon>
        <taxon>Arthropoda</taxon>
        <taxon>Hexapoda</taxon>
        <taxon>Collembola</taxon>
        <taxon>Entomobryomorpha</taxon>
        <taxon>Entomobryoidea</taxon>
        <taxon>Orchesellidae</taxon>
        <taxon>Orchesellinae</taxon>
        <taxon>Orchesella</taxon>
    </lineage>
</organism>
<keyword evidence="3" id="KW-1185">Reference proteome</keyword>
<evidence type="ECO:0000256" key="1">
    <source>
        <dbReference type="SAM" id="Phobius"/>
    </source>
</evidence>
<gene>
    <name evidence="2" type="ORF">ODALV1_LOCUS2274</name>
</gene>